<proteinExistence type="inferred from homology"/>
<keyword evidence="5 12" id="KW-0812">Transmembrane</keyword>
<comment type="subcellular location">
    <subcellularLocation>
        <location evidence="1 12">Cell outer membrane</location>
        <topology evidence="1 12">Multi-pass membrane protein</topology>
    </subcellularLocation>
</comment>
<protein>
    <submittedName>
        <fullName evidence="16">TonB-dependent receptor</fullName>
    </submittedName>
</protein>
<evidence type="ECO:0000313" key="16">
    <source>
        <dbReference type="EMBL" id="QIB66544.1"/>
    </source>
</evidence>
<evidence type="ECO:0000256" key="8">
    <source>
        <dbReference type="ARBA" id="ARBA00023065"/>
    </source>
</evidence>
<dbReference type="PANTHER" id="PTHR32552">
    <property type="entry name" value="FERRICHROME IRON RECEPTOR-RELATED"/>
    <property type="match status" value="1"/>
</dbReference>
<evidence type="ECO:0000256" key="3">
    <source>
        <dbReference type="ARBA" id="ARBA00022452"/>
    </source>
</evidence>
<evidence type="ECO:0000256" key="7">
    <source>
        <dbReference type="ARBA" id="ARBA00023004"/>
    </source>
</evidence>
<dbReference type="Gene3D" id="2.40.170.20">
    <property type="entry name" value="TonB-dependent receptor, beta-barrel domain"/>
    <property type="match status" value="1"/>
</dbReference>
<organism evidence="16 17">
    <name type="scientific">Kineobactrum salinum</name>
    <dbReference type="NCBI Taxonomy" id="2708301"/>
    <lineage>
        <taxon>Bacteria</taxon>
        <taxon>Pseudomonadati</taxon>
        <taxon>Pseudomonadota</taxon>
        <taxon>Gammaproteobacteria</taxon>
        <taxon>Cellvibrionales</taxon>
        <taxon>Halieaceae</taxon>
        <taxon>Kineobactrum</taxon>
    </lineage>
</organism>
<keyword evidence="2 12" id="KW-0813">Transport</keyword>
<sequence length="658" mass="74527">MELPESIGVLDQSTIEQVAPGHPAELLNRLAGVHVNNLGGEGHMTAIRQPLTTGGVYLFLEDGIPTRPTGFFNHNGLYEIDLAQAQRIEVTRGPGSALYGSDAIGGLINSITRSPGDTREVTGTLEAGEDNRYRGLLSLSGPLGPRDRAGLQLNLADNQSFREATDYRRTSLTARWDREWSPTLTTKMVLAGSRIEESGASPLQAEDYRQRPTSNYFHGNIGFREVATWRLSSELNWEPSEHQLWSLTGFLRDNSMDLMPAWMLSYDPNQYRVAFHTAGLMARYRHRFSEFDLEWISGVDVDFTPSTYREQRLLLKRRGPLILDARPSGRTNYNYAADQLSVSPYTQLEWQPHPTLRLSAGLRHDRFAIDYRDRLPNDVSEIGVFEPLPFPARHYRPDSQKVSFEQWSPKLGLVWDFSTQHNLYFSHRHAFRAPTAGQLFRSGAVADTTHLQPVTAVSNELGLRGQLGARVDYDLAFYQMLVENDIVSLIADDTRQTVNSGETRHQGIELTVRAHLTDQWTATLAWSHSQQEYRDFVAVCGADTCNFAGNDLPRAPEDVGNASLAYSAPDNHWRIELEWEYLGRYFTDETNSHRHASHQLLNLRGQLELTPQIEVYARLQNLTDRRYATYVSNQVGSPDLEYRPGQPRSATLGVRFRY</sequence>
<dbReference type="AlphaFoldDB" id="A0A6C0U9Y5"/>
<feature type="domain" description="TonB-dependent receptor-like beta-barrel" evidence="14">
    <location>
        <begin position="164"/>
        <end position="622"/>
    </location>
</feature>
<evidence type="ECO:0000256" key="4">
    <source>
        <dbReference type="ARBA" id="ARBA00022496"/>
    </source>
</evidence>
<dbReference type="GO" id="GO:0009279">
    <property type="term" value="C:cell outer membrane"/>
    <property type="evidence" value="ECO:0007669"/>
    <property type="project" value="UniProtKB-SubCell"/>
</dbReference>
<dbReference type="InterPro" id="IPR037066">
    <property type="entry name" value="Plug_dom_sf"/>
</dbReference>
<dbReference type="Gene3D" id="2.170.130.10">
    <property type="entry name" value="TonB-dependent receptor, plug domain"/>
    <property type="match status" value="1"/>
</dbReference>
<dbReference type="Pfam" id="PF00593">
    <property type="entry name" value="TonB_dep_Rec_b-barrel"/>
    <property type="match status" value="1"/>
</dbReference>
<comment type="similarity">
    <text evidence="12 13">Belongs to the TonB-dependent receptor family.</text>
</comment>
<keyword evidence="11 12" id="KW-0998">Cell outer membrane</keyword>
<dbReference type="InterPro" id="IPR036942">
    <property type="entry name" value="Beta-barrel_TonB_sf"/>
</dbReference>
<dbReference type="Proteomes" id="UP000477680">
    <property type="component" value="Chromosome"/>
</dbReference>
<keyword evidence="16" id="KW-0675">Receptor</keyword>
<evidence type="ECO:0000313" key="17">
    <source>
        <dbReference type="Proteomes" id="UP000477680"/>
    </source>
</evidence>
<reference evidence="16 17" key="1">
    <citation type="submission" date="2020-02" db="EMBL/GenBank/DDBJ databases">
        <title>Genome sequencing for Kineobactrum sp. M2.</title>
        <authorList>
            <person name="Park S.-J."/>
        </authorList>
    </citation>
    <scope>NUCLEOTIDE SEQUENCE [LARGE SCALE GENOMIC DNA]</scope>
    <source>
        <strain evidence="16 17">M2</strain>
    </source>
</reference>
<evidence type="ECO:0000256" key="6">
    <source>
        <dbReference type="ARBA" id="ARBA00022729"/>
    </source>
</evidence>
<accession>A0A6C0U9Y5</accession>
<evidence type="ECO:0000256" key="13">
    <source>
        <dbReference type="RuleBase" id="RU003357"/>
    </source>
</evidence>
<feature type="domain" description="TonB-dependent receptor plug" evidence="15">
    <location>
        <begin position="2"/>
        <end position="106"/>
    </location>
</feature>
<gene>
    <name evidence="16" type="ORF">G3T16_15205</name>
</gene>
<keyword evidence="7" id="KW-0408">Iron</keyword>
<dbReference type="PANTHER" id="PTHR32552:SF68">
    <property type="entry name" value="FERRICHROME OUTER MEMBRANE TRANSPORTER_PHAGE RECEPTOR"/>
    <property type="match status" value="1"/>
</dbReference>
<dbReference type="EMBL" id="CP048711">
    <property type="protein sequence ID" value="QIB66544.1"/>
    <property type="molecule type" value="Genomic_DNA"/>
</dbReference>
<dbReference type="GO" id="GO:0015344">
    <property type="term" value="F:siderophore uptake transmembrane transporter activity"/>
    <property type="evidence" value="ECO:0007669"/>
    <property type="project" value="TreeGrafter"/>
</dbReference>
<dbReference type="CDD" id="cd01347">
    <property type="entry name" value="ligand_gated_channel"/>
    <property type="match status" value="1"/>
</dbReference>
<evidence type="ECO:0000256" key="2">
    <source>
        <dbReference type="ARBA" id="ARBA00022448"/>
    </source>
</evidence>
<keyword evidence="8" id="KW-0406">Ion transport</keyword>
<dbReference type="InterPro" id="IPR039426">
    <property type="entry name" value="TonB-dep_rcpt-like"/>
</dbReference>
<evidence type="ECO:0000259" key="15">
    <source>
        <dbReference type="Pfam" id="PF07715"/>
    </source>
</evidence>
<evidence type="ECO:0000256" key="1">
    <source>
        <dbReference type="ARBA" id="ARBA00004571"/>
    </source>
</evidence>
<evidence type="ECO:0000256" key="9">
    <source>
        <dbReference type="ARBA" id="ARBA00023077"/>
    </source>
</evidence>
<dbReference type="SUPFAM" id="SSF56935">
    <property type="entry name" value="Porins"/>
    <property type="match status" value="1"/>
</dbReference>
<evidence type="ECO:0000256" key="12">
    <source>
        <dbReference type="PROSITE-ProRule" id="PRU01360"/>
    </source>
</evidence>
<dbReference type="PROSITE" id="PS52016">
    <property type="entry name" value="TONB_DEPENDENT_REC_3"/>
    <property type="match status" value="1"/>
</dbReference>
<evidence type="ECO:0000259" key="14">
    <source>
        <dbReference type="Pfam" id="PF00593"/>
    </source>
</evidence>
<keyword evidence="3 12" id="KW-1134">Transmembrane beta strand</keyword>
<evidence type="ECO:0000256" key="10">
    <source>
        <dbReference type="ARBA" id="ARBA00023136"/>
    </source>
</evidence>
<keyword evidence="9 13" id="KW-0798">TonB box</keyword>
<keyword evidence="4" id="KW-0410">Iron transport</keyword>
<evidence type="ECO:0000256" key="11">
    <source>
        <dbReference type="ARBA" id="ARBA00023237"/>
    </source>
</evidence>
<evidence type="ECO:0000256" key="5">
    <source>
        <dbReference type="ARBA" id="ARBA00022692"/>
    </source>
</evidence>
<dbReference type="Pfam" id="PF07715">
    <property type="entry name" value="Plug"/>
    <property type="match status" value="1"/>
</dbReference>
<name>A0A6C0U9Y5_9GAMM</name>
<dbReference type="RefSeq" id="WP_163495978.1">
    <property type="nucleotide sequence ID" value="NZ_CP048711.1"/>
</dbReference>
<dbReference type="InterPro" id="IPR000531">
    <property type="entry name" value="Beta-barrel_TonB"/>
</dbReference>
<dbReference type="InterPro" id="IPR012910">
    <property type="entry name" value="Plug_dom"/>
</dbReference>
<keyword evidence="17" id="KW-1185">Reference proteome</keyword>
<keyword evidence="10 12" id="KW-0472">Membrane</keyword>
<keyword evidence="6" id="KW-0732">Signal</keyword>
<dbReference type="KEGG" id="kim:G3T16_15205"/>